<dbReference type="GeneID" id="93735361"/>
<gene>
    <name evidence="2" type="ORF">SYMBAF_02325</name>
</gene>
<dbReference type="Proteomes" id="UP000042738">
    <property type="component" value="Chromosome"/>
</dbReference>
<reference evidence="2 3" key="1">
    <citation type="journal article" date="2014" name="Genome Announc.">
        <title>Whole-Genome Sequence of Serratia symbiotica Strain CWBI-2.3T, a Free-Living Symbiont of the Black Bean Aphid Aphis fabae.</title>
        <authorList>
            <person name="Foray V."/>
            <person name="Grigorescu A.S."/>
            <person name="Sabri A."/>
            <person name="Haubruge E."/>
            <person name="Lognay G."/>
            <person name="Francis F."/>
            <person name="Fauconnier M.L."/>
            <person name="Hance T."/>
            <person name="Thonart P."/>
        </authorList>
    </citation>
    <scope>NUCLEOTIDE SEQUENCE [LARGE SCALE GENOMIC DNA]</scope>
    <source>
        <strain evidence="2">CWBI-2.3</strain>
    </source>
</reference>
<evidence type="ECO:0000259" key="1">
    <source>
        <dbReference type="Pfam" id="PF25754"/>
    </source>
</evidence>
<proteinExistence type="predicted"/>
<evidence type="ECO:0000313" key="3">
    <source>
        <dbReference type="Proteomes" id="UP000042738"/>
    </source>
</evidence>
<dbReference type="EMBL" id="CP050855">
    <property type="protein sequence ID" value="QLH62008.1"/>
    <property type="molecule type" value="Genomic_DNA"/>
</dbReference>
<dbReference type="RefSeq" id="WP_040264707.1">
    <property type="nucleotide sequence ID" value="NZ_CP050855.1"/>
</dbReference>
<feature type="domain" description="Gp11 C-terminal" evidence="1">
    <location>
        <begin position="9"/>
        <end position="85"/>
    </location>
</feature>
<dbReference type="InterPro" id="IPR057850">
    <property type="entry name" value="Gp11_C"/>
</dbReference>
<organism evidence="2 3">
    <name type="scientific">Serratia symbiotica</name>
    <dbReference type="NCBI Taxonomy" id="138074"/>
    <lineage>
        <taxon>Bacteria</taxon>
        <taxon>Pseudomonadati</taxon>
        <taxon>Pseudomonadota</taxon>
        <taxon>Gammaproteobacteria</taxon>
        <taxon>Enterobacterales</taxon>
        <taxon>Yersiniaceae</taxon>
        <taxon>Serratia</taxon>
    </lineage>
</organism>
<protein>
    <recommendedName>
        <fullName evidence="1">Gp11 C-terminal domain-containing protein</fullName>
    </recommendedName>
</protein>
<name>A0A068Z7V1_9GAMM</name>
<dbReference type="Pfam" id="PF25754">
    <property type="entry name" value="Gp11_C"/>
    <property type="match status" value="1"/>
</dbReference>
<dbReference type="AlphaFoldDB" id="A0A068Z7V1"/>
<evidence type="ECO:0000313" key="2">
    <source>
        <dbReference type="EMBL" id="QLH62008.1"/>
    </source>
</evidence>
<dbReference type="STRING" id="138074.SYMBAF_180103"/>
<accession>A0A068Z7V1</accession>
<sequence length="88" mass="9844">MNNRQSFDWIVGNLIPEKVMQFSYDFGAGPAIGVIAEVDKELQAQGWPLLVSAFIDVPTGEMICRNTNVVITQHVIRWLPIDTTAIRS</sequence>